<keyword evidence="6" id="KW-1185">Reference proteome</keyword>
<dbReference type="PANTHER" id="PTHR43792:SF8">
    <property type="entry name" value="[RIBOSOMAL PROTEIN US5]-ALANINE N-ACETYLTRANSFERASE"/>
    <property type="match status" value="1"/>
</dbReference>
<gene>
    <name evidence="5" type="ORF">ACFSCS_00965</name>
</gene>
<dbReference type="InterPro" id="IPR016181">
    <property type="entry name" value="Acyl_CoA_acyltransferase"/>
</dbReference>
<evidence type="ECO:0000256" key="1">
    <source>
        <dbReference type="ARBA" id="ARBA00022679"/>
    </source>
</evidence>
<sequence>MSDEPLLRPWRVQDAPTLLRHRRSSPDLENNLPELRDVAQARETIERWTQEWCFAMVLNGVAIGNVSVTALDRRHSIGWFSYWMAPAGRGKRWTSRAAATVADWALFDAPDPLFRVELGHRTNNPASGRIALAAGFVQEGHERQKLSYHGVRYDTLTYSRLQTDPRPQVRPLEMQLD</sequence>
<dbReference type="Gene3D" id="3.40.630.30">
    <property type="match status" value="1"/>
</dbReference>
<keyword evidence="2" id="KW-0012">Acyltransferase</keyword>
<evidence type="ECO:0000259" key="4">
    <source>
        <dbReference type="PROSITE" id="PS51186"/>
    </source>
</evidence>
<evidence type="ECO:0000313" key="6">
    <source>
        <dbReference type="Proteomes" id="UP001597326"/>
    </source>
</evidence>
<dbReference type="SUPFAM" id="SSF55729">
    <property type="entry name" value="Acyl-CoA N-acyltransferases (Nat)"/>
    <property type="match status" value="1"/>
</dbReference>
<evidence type="ECO:0000313" key="5">
    <source>
        <dbReference type="EMBL" id="MFD1888758.1"/>
    </source>
</evidence>
<accession>A0ABW4RSZ0</accession>
<dbReference type="InterPro" id="IPR051531">
    <property type="entry name" value="N-acetyltransferase"/>
</dbReference>
<dbReference type="PROSITE" id="PS51186">
    <property type="entry name" value="GNAT"/>
    <property type="match status" value="1"/>
</dbReference>
<proteinExistence type="inferred from homology"/>
<dbReference type="EMBL" id="JBHUFZ010000002">
    <property type="protein sequence ID" value="MFD1888758.1"/>
    <property type="molecule type" value="Genomic_DNA"/>
</dbReference>
<comment type="similarity">
    <text evidence="3">Belongs to the acetyltransferase family. RimJ subfamily.</text>
</comment>
<evidence type="ECO:0000256" key="3">
    <source>
        <dbReference type="ARBA" id="ARBA00038502"/>
    </source>
</evidence>
<dbReference type="RefSeq" id="WP_343871841.1">
    <property type="nucleotide sequence ID" value="NZ_BAAAIX010000002.1"/>
</dbReference>
<feature type="domain" description="N-acetyltransferase" evidence="4">
    <location>
        <begin position="5"/>
        <end position="157"/>
    </location>
</feature>
<name>A0ABW4RSZ0_9ACTN</name>
<dbReference type="Proteomes" id="UP001597326">
    <property type="component" value="Unassembled WGS sequence"/>
</dbReference>
<evidence type="ECO:0000256" key="2">
    <source>
        <dbReference type="ARBA" id="ARBA00023315"/>
    </source>
</evidence>
<reference evidence="6" key="1">
    <citation type="journal article" date="2019" name="Int. J. Syst. Evol. Microbiol.">
        <title>The Global Catalogue of Microorganisms (GCM) 10K type strain sequencing project: providing services to taxonomists for standard genome sequencing and annotation.</title>
        <authorList>
            <consortium name="The Broad Institute Genomics Platform"/>
            <consortium name="The Broad Institute Genome Sequencing Center for Infectious Disease"/>
            <person name="Wu L."/>
            <person name="Ma J."/>
        </authorList>
    </citation>
    <scope>NUCLEOTIDE SEQUENCE [LARGE SCALE GENOMIC DNA]</scope>
    <source>
        <strain evidence="6">CAIM 431</strain>
    </source>
</reference>
<keyword evidence="1" id="KW-0808">Transferase</keyword>
<dbReference type="InterPro" id="IPR000182">
    <property type="entry name" value="GNAT_dom"/>
</dbReference>
<dbReference type="Pfam" id="PF13302">
    <property type="entry name" value="Acetyltransf_3"/>
    <property type="match status" value="1"/>
</dbReference>
<comment type="caution">
    <text evidence="5">The sequence shown here is derived from an EMBL/GenBank/DDBJ whole genome shotgun (WGS) entry which is preliminary data.</text>
</comment>
<protein>
    <submittedName>
        <fullName evidence="5">GNAT family protein</fullName>
    </submittedName>
</protein>
<dbReference type="PANTHER" id="PTHR43792">
    <property type="entry name" value="GNAT FAMILY, PUTATIVE (AFU_ORTHOLOGUE AFUA_3G00765)-RELATED-RELATED"/>
    <property type="match status" value="1"/>
</dbReference>
<organism evidence="5 6">
    <name type="scientific">Luteococcus peritonei</name>
    <dbReference type="NCBI Taxonomy" id="88874"/>
    <lineage>
        <taxon>Bacteria</taxon>
        <taxon>Bacillati</taxon>
        <taxon>Actinomycetota</taxon>
        <taxon>Actinomycetes</taxon>
        <taxon>Propionibacteriales</taxon>
        <taxon>Propionibacteriaceae</taxon>
        <taxon>Luteococcus</taxon>
    </lineage>
</organism>